<sequence>MSQVIRAQYRAVIQKEAVPEKTEQAFAYWEEQLKKQCLEGGVLTGTMCRYQDQLFLYLECIAAEEQLADSRRWKAKIENFAQNILENQDVLEMWPVFDVSGEHKTSETGRFWVYMYPVFWFDEPNSLDTWRRTQKPDGRCGRIAVLHSEKLFSYVCHHQAIVEEGLLVGDRYQMISQHENLLFSYFETPRDREQVNISRKQEVSEEIKKWEAVDPESHFYHFPEAHGENFLVIPTVFSVES</sequence>
<dbReference type="RefSeq" id="WP_118005992.1">
    <property type="nucleotide sequence ID" value="NZ_JAQESN010000054.1"/>
</dbReference>
<dbReference type="Proteomes" id="UP000285697">
    <property type="component" value="Unassembled WGS sequence"/>
</dbReference>
<evidence type="ECO:0000313" key="2">
    <source>
        <dbReference type="Proteomes" id="UP000285697"/>
    </source>
</evidence>
<dbReference type="EMBL" id="QRIA01000007">
    <property type="protein sequence ID" value="RHG19569.1"/>
    <property type="molecule type" value="Genomic_DNA"/>
</dbReference>
<comment type="caution">
    <text evidence="1">The sequence shown here is derived from an EMBL/GenBank/DDBJ whole genome shotgun (WGS) entry which is preliminary data.</text>
</comment>
<evidence type="ECO:0000313" key="1">
    <source>
        <dbReference type="EMBL" id="RHG19569.1"/>
    </source>
</evidence>
<accession>A0A414SJ58</accession>
<gene>
    <name evidence="1" type="ORF">DW270_07590</name>
</gene>
<name>A0A414SJ58_MEDGN</name>
<organism evidence="1 2">
    <name type="scientific">Mediterraneibacter gnavus</name>
    <name type="common">Ruminococcus gnavus</name>
    <dbReference type="NCBI Taxonomy" id="33038"/>
    <lineage>
        <taxon>Bacteria</taxon>
        <taxon>Bacillati</taxon>
        <taxon>Bacillota</taxon>
        <taxon>Clostridia</taxon>
        <taxon>Lachnospirales</taxon>
        <taxon>Lachnospiraceae</taxon>
        <taxon>Mediterraneibacter</taxon>
    </lineage>
</organism>
<reference evidence="1 2" key="1">
    <citation type="submission" date="2018-08" db="EMBL/GenBank/DDBJ databases">
        <title>A genome reference for cultivated species of the human gut microbiota.</title>
        <authorList>
            <person name="Zou Y."/>
            <person name="Xue W."/>
            <person name="Luo G."/>
        </authorList>
    </citation>
    <scope>NUCLEOTIDE SEQUENCE [LARGE SCALE GENOMIC DNA]</scope>
    <source>
        <strain evidence="1 2">AM22-7AC</strain>
    </source>
</reference>
<dbReference type="AlphaFoldDB" id="A0A414SJ58"/>
<proteinExistence type="predicted"/>
<protein>
    <submittedName>
        <fullName evidence="1">Uncharacterized protein</fullName>
    </submittedName>
</protein>